<dbReference type="InterPro" id="IPR047021">
    <property type="entry name" value="REXO1/3/4-like"/>
</dbReference>
<dbReference type="InterPro" id="IPR036397">
    <property type="entry name" value="RNaseH_sf"/>
</dbReference>
<comment type="caution">
    <text evidence="4">The sequence shown here is derived from an EMBL/GenBank/DDBJ whole genome shotgun (WGS) entry which is preliminary data.</text>
</comment>
<dbReference type="SMART" id="SM00479">
    <property type="entry name" value="EXOIII"/>
    <property type="match status" value="1"/>
</dbReference>
<evidence type="ECO:0000313" key="5">
    <source>
        <dbReference type="EMBL" id="CAL6042304.1"/>
    </source>
</evidence>
<keyword evidence="2" id="KW-0378">Hydrolase</keyword>
<dbReference type="Proteomes" id="UP001642409">
    <property type="component" value="Unassembled WGS sequence"/>
</dbReference>
<dbReference type="Pfam" id="PF00929">
    <property type="entry name" value="RNase_T"/>
    <property type="match status" value="1"/>
</dbReference>
<keyword evidence="1" id="KW-0540">Nuclease</keyword>
<name>A0AA86PMR4_9EUKA</name>
<gene>
    <name evidence="4" type="ORF">HINF_LOCUS30680</name>
    <name evidence="5" type="ORF">HINF_LOCUS39528</name>
</gene>
<dbReference type="Gene3D" id="3.30.420.10">
    <property type="entry name" value="Ribonuclease H-like superfamily/Ribonuclease H"/>
    <property type="match status" value="1"/>
</dbReference>
<feature type="domain" description="Exonuclease" evidence="3">
    <location>
        <begin position="311"/>
        <end position="475"/>
    </location>
</feature>
<evidence type="ECO:0000256" key="2">
    <source>
        <dbReference type="ARBA" id="ARBA00022801"/>
    </source>
</evidence>
<dbReference type="PANTHER" id="PTHR12801">
    <property type="entry name" value="RNA EXONUCLEASE REXO1 / RECO3 FAMILY MEMBER-RELATED"/>
    <property type="match status" value="1"/>
</dbReference>
<dbReference type="EMBL" id="CAXDID020000153">
    <property type="protein sequence ID" value="CAL6042304.1"/>
    <property type="molecule type" value="Genomic_DNA"/>
</dbReference>
<evidence type="ECO:0000313" key="4">
    <source>
        <dbReference type="EMBL" id="CAI9943035.1"/>
    </source>
</evidence>
<dbReference type="InterPro" id="IPR013520">
    <property type="entry name" value="Ribonucl_H"/>
</dbReference>
<dbReference type="InterPro" id="IPR012337">
    <property type="entry name" value="RNaseH-like_sf"/>
</dbReference>
<protein>
    <submittedName>
        <fullName evidence="4">Exonuclease family protein</fullName>
    </submittedName>
    <submittedName>
        <fullName evidence="5">Exonuclease_family protein</fullName>
    </submittedName>
</protein>
<dbReference type="GO" id="GO:0005634">
    <property type="term" value="C:nucleus"/>
    <property type="evidence" value="ECO:0007669"/>
    <property type="project" value="TreeGrafter"/>
</dbReference>
<dbReference type="SUPFAM" id="SSF53098">
    <property type="entry name" value="Ribonuclease H-like"/>
    <property type="match status" value="1"/>
</dbReference>
<keyword evidence="4" id="KW-0269">Exonuclease</keyword>
<accession>A0AA86PMR4</accession>
<evidence type="ECO:0000259" key="3">
    <source>
        <dbReference type="SMART" id="SM00479"/>
    </source>
</evidence>
<evidence type="ECO:0000313" key="6">
    <source>
        <dbReference type="Proteomes" id="UP001642409"/>
    </source>
</evidence>
<dbReference type="GO" id="GO:0004527">
    <property type="term" value="F:exonuclease activity"/>
    <property type="evidence" value="ECO:0007669"/>
    <property type="project" value="UniProtKB-KW"/>
</dbReference>
<reference evidence="5 6" key="2">
    <citation type="submission" date="2024-07" db="EMBL/GenBank/DDBJ databases">
        <authorList>
            <person name="Akdeniz Z."/>
        </authorList>
    </citation>
    <scope>NUCLEOTIDE SEQUENCE [LARGE SCALE GENOMIC DNA]</scope>
</reference>
<proteinExistence type="predicted"/>
<keyword evidence="6" id="KW-1185">Reference proteome</keyword>
<dbReference type="GO" id="GO:0003676">
    <property type="term" value="F:nucleic acid binding"/>
    <property type="evidence" value="ECO:0007669"/>
    <property type="project" value="InterPro"/>
</dbReference>
<sequence length="600" mass="68940">MFRDESQARKFAKKFVENIKSQKQVSEAQINTLGQLLKEVKPTQRKNVIDLAVQIDKRFEKYYQEFEIEFAVDPQTKTVEKKQEDKKEEVQELRVIPVQNKFETLKDAPEQQSKKKQIQIARGGQNSAVALQNSILGLLVDGFTATNNNKRFFQYIYSNGNPGCCVFKLILKELPAVYRELQGTTEDKEPVNIIQHLLSEQASRKNQAALEVKPTTGQNELAPNNIMQLTQADKIAFKQKPKRVIEEENEIDKEKGFPTLVGSSFFKNLLCPPNTKNKSNEFEFRLLPAEFLQYQFHFKPETTDQSQWNGNIISLDCEMVQTGGRDELSLARVTCCDINGKILFDEQCKPSLPIVDHLTQYSGIKPGQLDDKQSQIELMEKFFKKFIVDNKWPLILGHGLDNDFKCMNIEAPFVVDTSIYLNSGFKKFKLRYLASEFLQVEIQNSSEGHDSGEDCKAVAALCRGIFTAYGDQTLQEKYLEKEIGDRLLKRFKSGGEDISQRMKSAFEKCWYEFSANYIGQFTDSLKFFKLIDEQDLVKGVKAVDFQKRVAIFGEQQIEDFSQFRAQLEAVLPAGFVQIYILSEEQKEQDQKEVVVTFVKE</sequence>
<dbReference type="AlphaFoldDB" id="A0AA86PMR4"/>
<dbReference type="EMBL" id="CATOUU010000710">
    <property type="protein sequence ID" value="CAI9943035.1"/>
    <property type="molecule type" value="Genomic_DNA"/>
</dbReference>
<reference evidence="4" key="1">
    <citation type="submission" date="2023-06" db="EMBL/GenBank/DDBJ databases">
        <authorList>
            <person name="Kurt Z."/>
        </authorList>
    </citation>
    <scope>NUCLEOTIDE SEQUENCE</scope>
</reference>
<organism evidence="4">
    <name type="scientific">Hexamita inflata</name>
    <dbReference type="NCBI Taxonomy" id="28002"/>
    <lineage>
        <taxon>Eukaryota</taxon>
        <taxon>Metamonada</taxon>
        <taxon>Diplomonadida</taxon>
        <taxon>Hexamitidae</taxon>
        <taxon>Hexamitinae</taxon>
        <taxon>Hexamita</taxon>
    </lineage>
</organism>
<evidence type="ECO:0000256" key="1">
    <source>
        <dbReference type="ARBA" id="ARBA00022722"/>
    </source>
</evidence>